<dbReference type="EC" id="4.2.1.75" evidence="3"/>
<dbReference type="CDD" id="cd06578">
    <property type="entry name" value="HemD"/>
    <property type="match status" value="1"/>
</dbReference>
<evidence type="ECO:0000256" key="2">
    <source>
        <dbReference type="ARBA" id="ARBA00008133"/>
    </source>
</evidence>
<dbReference type="Pfam" id="PF02602">
    <property type="entry name" value="HEM4"/>
    <property type="match status" value="1"/>
</dbReference>
<feature type="domain" description="Tetrapyrrole biosynthesis uroporphyrinogen III synthase" evidence="9">
    <location>
        <begin position="32"/>
        <end position="236"/>
    </location>
</feature>
<comment type="similarity">
    <text evidence="2">Belongs to the uroporphyrinogen-III synthase family.</text>
</comment>
<evidence type="ECO:0000313" key="10">
    <source>
        <dbReference type="EMBL" id="SVD35102.1"/>
    </source>
</evidence>
<dbReference type="PANTHER" id="PTHR38042:SF1">
    <property type="entry name" value="UROPORPHYRINOGEN-III SYNTHASE, CHLOROPLASTIC"/>
    <property type="match status" value="1"/>
</dbReference>
<evidence type="ECO:0000256" key="4">
    <source>
        <dbReference type="ARBA" id="ARBA00023239"/>
    </source>
</evidence>
<evidence type="ECO:0000256" key="6">
    <source>
        <dbReference type="ARBA" id="ARBA00031702"/>
    </source>
</evidence>
<accession>A0A382ULQ0</accession>
<dbReference type="PANTHER" id="PTHR38042">
    <property type="entry name" value="UROPORPHYRINOGEN-III SYNTHASE, CHLOROPLASTIC"/>
    <property type="match status" value="1"/>
</dbReference>
<dbReference type="InterPro" id="IPR003754">
    <property type="entry name" value="4pyrrol_synth_uPrphyn_synth"/>
</dbReference>
<dbReference type="InterPro" id="IPR039793">
    <property type="entry name" value="UROS/Hem4"/>
</dbReference>
<evidence type="ECO:0000256" key="8">
    <source>
        <dbReference type="ARBA" id="ARBA00048617"/>
    </source>
</evidence>
<evidence type="ECO:0000259" key="9">
    <source>
        <dbReference type="Pfam" id="PF02602"/>
    </source>
</evidence>
<dbReference type="InterPro" id="IPR036108">
    <property type="entry name" value="4pyrrol_syn_uPrphyn_synt_sf"/>
</dbReference>
<proteinExistence type="inferred from homology"/>
<keyword evidence="4" id="KW-0456">Lyase</keyword>
<gene>
    <name evidence="10" type="ORF">METZ01_LOCUS387956</name>
</gene>
<protein>
    <recommendedName>
        <fullName evidence="3">uroporphyrinogen-III synthase</fullName>
        <ecNumber evidence="3">4.2.1.75</ecNumber>
    </recommendedName>
    <alternativeName>
        <fullName evidence="7">Hydroxymethylbilane hydrolyase [cyclizing]</fullName>
    </alternativeName>
    <alternativeName>
        <fullName evidence="6">Uroporphyrinogen-III cosynthase</fullName>
    </alternativeName>
</protein>
<dbReference type="GO" id="GO:0006780">
    <property type="term" value="P:uroporphyrinogen III biosynthetic process"/>
    <property type="evidence" value="ECO:0007669"/>
    <property type="project" value="InterPro"/>
</dbReference>
<dbReference type="EMBL" id="UINC01145146">
    <property type="protein sequence ID" value="SVD35102.1"/>
    <property type="molecule type" value="Genomic_DNA"/>
</dbReference>
<evidence type="ECO:0000256" key="3">
    <source>
        <dbReference type="ARBA" id="ARBA00013109"/>
    </source>
</evidence>
<evidence type="ECO:0000256" key="5">
    <source>
        <dbReference type="ARBA" id="ARBA00023244"/>
    </source>
</evidence>
<reference evidence="10" key="1">
    <citation type="submission" date="2018-05" db="EMBL/GenBank/DDBJ databases">
        <authorList>
            <person name="Lanie J.A."/>
            <person name="Ng W.-L."/>
            <person name="Kazmierczak K.M."/>
            <person name="Andrzejewski T.M."/>
            <person name="Davidsen T.M."/>
            <person name="Wayne K.J."/>
            <person name="Tettelin H."/>
            <person name="Glass J.I."/>
            <person name="Rusch D."/>
            <person name="Podicherti R."/>
            <person name="Tsui H.-C.T."/>
            <person name="Winkler M.E."/>
        </authorList>
    </citation>
    <scope>NUCLEOTIDE SEQUENCE</scope>
</reference>
<keyword evidence="5" id="KW-0627">Porphyrin biosynthesis</keyword>
<dbReference type="AlphaFoldDB" id="A0A382ULQ0"/>
<dbReference type="Gene3D" id="3.40.50.10090">
    <property type="match status" value="2"/>
</dbReference>
<sequence>MGTIEVVDGLIKTVPLADRSIVVTRAEAQATELVEALEDLGAEVLRLPTIRTVPPLDTESLERAVRSASGYDWVVFTSANGVEFFSRTADEIELGAVRALEGSRVCCVGPATAQVLEGVGVNVDLSPDVHYAEALLESLSSEGPLPGRRFLIPTAAKTQPILPEGLRALGATVDIVVAYQTILVKGADPALLERIRSGVDLITFTSPSTVQGFHALLGGKHPGRAAVIGPVTAVMAR</sequence>
<comment type="pathway">
    <text evidence="1">Porphyrin-containing compound metabolism; protoporphyrin-IX biosynthesis; coproporphyrinogen-III from 5-aminolevulinate: step 3/4.</text>
</comment>
<evidence type="ECO:0000256" key="1">
    <source>
        <dbReference type="ARBA" id="ARBA00004772"/>
    </source>
</evidence>
<evidence type="ECO:0000256" key="7">
    <source>
        <dbReference type="ARBA" id="ARBA00032649"/>
    </source>
</evidence>
<feature type="non-terminal residue" evidence="10">
    <location>
        <position position="237"/>
    </location>
</feature>
<organism evidence="10">
    <name type="scientific">marine metagenome</name>
    <dbReference type="NCBI Taxonomy" id="408172"/>
    <lineage>
        <taxon>unclassified sequences</taxon>
        <taxon>metagenomes</taxon>
        <taxon>ecological metagenomes</taxon>
    </lineage>
</organism>
<dbReference type="GO" id="GO:0004852">
    <property type="term" value="F:uroporphyrinogen-III synthase activity"/>
    <property type="evidence" value="ECO:0007669"/>
    <property type="project" value="UniProtKB-EC"/>
</dbReference>
<name>A0A382ULQ0_9ZZZZ</name>
<dbReference type="SUPFAM" id="SSF69618">
    <property type="entry name" value="HemD-like"/>
    <property type="match status" value="1"/>
</dbReference>
<comment type="catalytic activity">
    <reaction evidence="8">
        <text>hydroxymethylbilane = uroporphyrinogen III + H2O</text>
        <dbReference type="Rhea" id="RHEA:18965"/>
        <dbReference type="ChEBI" id="CHEBI:15377"/>
        <dbReference type="ChEBI" id="CHEBI:57308"/>
        <dbReference type="ChEBI" id="CHEBI:57845"/>
        <dbReference type="EC" id="4.2.1.75"/>
    </reaction>
</comment>